<protein>
    <submittedName>
        <fullName evidence="3">MBL fold metallo-hydrolase</fullName>
    </submittedName>
</protein>
<feature type="domain" description="Metallo-beta-lactamase" evidence="2">
    <location>
        <begin position="26"/>
        <end position="182"/>
    </location>
</feature>
<organism evidence="3 4">
    <name type="scientific">Cellulosimicrobium cellulans</name>
    <name type="common">Arthrobacter luteus</name>
    <dbReference type="NCBI Taxonomy" id="1710"/>
    <lineage>
        <taxon>Bacteria</taxon>
        <taxon>Bacillati</taxon>
        <taxon>Actinomycetota</taxon>
        <taxon>Actinomycetes</taxon>
        <taxon>Micrococcales</taxon>
        <taxon>Promicromonosporaceae</taxon>
        <taxon>Cellulosimicrobium</taxon>
    </lineage>
</organism>
<name>A0A4Y4E7K6_CELCE</name>
<dbReference type="EMBL" id="BJNZ01000030">
    <property type="protein sequence ID" value="GED11488.1"/>
    <property type="molecule type" value="Genomic_DNA"/>
</dbReference>
<feature type="region of interest" description="Disordered" evidence="1">
    <location>
        <begin position="142"/>
        <end position="178"/>
    </location>
</feature>
<evidence type="ECO:0000256" key="1">
    <source>
        <dbReference type="SAM" id="MobiDB-lite"/>
    </source>
</evidence>
<dbReference type="Gene3D" id="3.60.15.10">
    <property type="entry name" value="Ribonuclease Z/Hydroxyacylglutathione hydrolase-like"/>
    <property type="match status" value="2"/>
</dbReference>
<keyword evidence="3" id="KW-0378">Hydrolase</keyword>
<dbReference type="InterPro" id="IPR001279">
    <property type="entry name" value="Metallo-B-lactamas"/>
</dbReference>
<sequence>MTVPTPVTRLAAVLRADNPGPMTLDGTRSYVLRAPGSATCVVVDPGPDDVAHLDALAAAGPVELVLVTHRHADHTAGAPGLRERTGAPVRAADATHCHGGEPLRDGEVIEVAGLRVVVLATPGHTADSVCLVLPDDGPLAAADHLSGGDARPGEATPGDTRSGEAAIGRAGSPSGPTVLTGDTVLGTGTTVIAQPDGSLGAYLASLDAIEAVASTGTGRATGLPGHGPAVADLAGRVRAYREHRLERLAQVRAALDALGLAAGAHDAVERVVARVYADVDPSVRGAARQSVAAQLAFLARSDELARRPAHGRPRALRHDG</sequence>
<reference evidence="3 4" key="1">
    <citation type="submission" date="2019-06" db="EMBL/GenBank/DDBJ databases">
        <title>Whole genome shotgun sequence of Cellulosimicrobium cellulans NBRC 15516.</title>
        <authorList>
            <person name="Hosoyama A."/>
            <person name="Uohara A."/>
            <person name="Ohji S."/>
            <person name="Ichikawa N."/>
        </authorList>
    </citation>
    <scope>NUCLEOTIDE SEQUENCE [LARGE SCALE GENOMIC DNA]</scope>
    <source>
        <strain evidence="3 4">NBRC 15516</strain>
    </source>
</reference>
<dbReference type="Gene3D" id="1.10.10.10">
    <property type="entry name" value="Winged helix-like DNA-binding domain superfamily/Winged helix DNA-binding domain"/>
    <property type="match status" value="1"/>
</dbReference>
<comment type="caution">
    <text evidence="3">The sequence shown here is derived from an EMBL/GenBank/DDBJ whole genome shotgun (WGS) entry which is preliminary data.</text>
</comment>
<gene>
    <name evidence="3" type="ORF">CCE02nite_34870</name>
</gene>
<dbReference type="InterPro" id="IPR050662">
    <property type="entry name" value="Sec-metab_biosynth-thioest"/>
</dbReference>
<proteinExistence type="predicted"/>
<accession>A0A4Y4E7K6</accession>
<dbReference type="SUPFAM" id="SSF56281">
    <property type="entry name" value="Metallo-hydrolase/oxidoreductase"/>
    <property type="match status" value="1"/>
</dbReference>
<dbReference type="PANTHER" id="PTHR23131">
    <property type="entry name" value="ENDORIBONUCLEASE LACTB2"/>
    <property type="match status" value="1"/>
</dbReference>
<dbReference type="AlphaFoldDB" id="A0A4Y4E7K6"/>
<dbReference type="Pfam" id="PF00753">
    <property type="entry name" value="Lactamase_B"/>
    <property type="match status" value="1"/>
</dbReference>
<dbReference type="PANTHER" id="PTHR23131:SF0">
    <property type="entry name" value="ENDORIBONUCLEASE LACTB2"/>
    <property type="match status" value="1"/>
</dbReference>
<dbReference type="InterPro" id="IPR036388">
    <property type="entry name" value="WH-like_DNA-bd_sf"/>
</dbReference>
<dbReference type="Proteomes" id="UP000316659">
    <property type="component" value="Unassembled WGS sequence"/>
</dbReference>
<dbReference type="SMART" id="SM00849">
    <property type="entry name" value="Lactamase_B"/>
    <property type="match status" value="1"/>
</dbReference>
<dbReference type="CDD" id="cd16278">
    <property type="entry name" value="metallo-hydrolase-like_MBL-fold"/>
    <property type="match status" value="1"/>
</dbReference>
<evidence type="ECO:0000259" key="2">
    <source>
        <dbReference type="SMART" id="SM00849"/>
    </source>
</evidence>
<evidence type="ECO:0000313" key="3">
    <source>
        <dbReference type="EMBL" id="GED11488.1"/>
    </source>
</evidence>
<dbReference type="InterPro" id="IPR036866">
    <property type="entry name" value="RibonucZ/Hydroxyglut_hydro"/>
</dbReference>
<dbReference type="GO" id="GO:0016787">
    <property type="term" value="F:hydrolase activity"/>
    <property type="evidence" value="ECO:0007669"/>
    <property type="project" value="UniProtKB-KW"/>
</dbReference>
<dbReference type="RefSeq" id="WP_141390890.1">
    <property type="nucleotide sequence ID" value="NZ_BJNZ01000030.1"/>
</dbReference>
<evidence type="ECO:0000313" key="4">
    <source>
        <dbReference type="Proteomes" id="UP000316659"/>
    </source>
</evidence>